<organism evidence="2 3">
    <name type="scientific">Desulfurispirillum indicum (strain ATCC BAA-1389 / DSM 22839 / S5)</name>
    <dbReference type="NCBI Taxonomy" id="653733"/>
    <lineage>
        <taxon>Bacteria</taxon>
        <taxon>Pseudomonadati</taxon>
        <taxon>Chrysiogenota</taxon>
        <taxon>Chrysiogenia</taxon>
        <taxon>Chrysiogenales</taxon>
        <taxon>Chrysiogenaceae</taxon>
        <taxon>Desulfurispirillum</taxon>
    </lineage>
</organism>
<evidence type="ECO:0000313" key="2">
    <source>
        <dbReference type="EMBL" id="ADU64892.1"/>
    </source>
</evidence>
<dbReference type="InParanoid" id="E6W5G1"/>
<gene>
    <name evidence="2" type="ordered locus">Selin_0134</name>
</gene>
<accession>E6W5G1</accession>
<dbReference type="Gene3D" id="2.60.120.460">
    <property type="entry name" value="YjbQ-like"/>
    <property type="match status" value="1"/>
</dbReference>
<dbReference type="STRING" id="653733.Selin_0134"/>
<dbReference type="InterPro" id="IPR035917">
    <property type="entry name" value="YjbQ-like_sf"/>
</dbReference>
<dbReference type="InterPro" id="IPR001602">
    <property type="entry name" value="UPF0047_YjbQ-like"/>
</dbReference>
<dbReference type="SUPFAM" id="SSF111038">
    <property type="entry name" value="YjbQ-like"/>
    <property type="match status" value="1"/>
</dbReference>
<keyword evidence="3" id="KW-1185">Reference proteome</keyword>
<dbReference type="KEGG" id="din:Selin_0134"/>
<dbReference type="Proteomes" id="UP000002572">
    <property type="component" value="Chromosome"/>
</dbReference>
<name>E6W5G1_DESIS</name>
<evidence type="ECO:0000313" key="3">
    <source>
        <dbReference type="Proteomes" id="UP000002572"/>
    </source>
</evidence>
<dbReference type="NCBIfam" id="TIGR00149">
    <property type="entry name" value="TIGR00149_YjbQ"/>
    <property type="match status" value="1"/>
</dbReference>
<dbReference type="EMBL" id="CP002432">
    <property type="protein sequence ID" value="ADU64892.1"/>
    <property type="molecule type" value="Genomic_DNA"/>
</dbReference>
<dbReference type="PIRSF" id="PIRSF004681">
    <property type="entry name" value="UCP004681"/>
    <property type="match status" value="1"/>
</dbReference>
<proteinExistence type="inferred from homology"/>
<dbReference type="HOGENOM" id="CLU_096980_1_1_0"/>
<evidence type="ECO:0000256" key="1">
    <source>
        <dbReference type="ARBA" id="ARBA00005534"/>
    </source>
</evidence>
<dbReference type="RefSeq" id="WP_013504781.1">
    <property type="nucleotide sequence ID" value="NC_014836.1"/>
</dbReference>
<comment type="similarity">
    <text evidence="1">Belongs to the UPF0047 family.</text>
</comment>
<dbReference type="AlphaFoldDB" id="E6W5G1"/>
<dbReference type="eggNOG" id="COG0432">
    <property type="taxonomic scope" value="Bacteria"/>
</dbReference>
<protein>
    <recommendedName>
        <fullName evidence="4">Secondary thiamine-phosphate synthase enzyme</fullName>
    </recommendedName>
</protein>
<dbReference type="PANTHER" id="PTHR30615:SF8">
    <property type="entry name" value="UPF0047 PROTEIN C4A8.02C"/>
    <property type="match status" value="1"/>
</dbReference>
<dbReference type="OrthoDB" id="9801725at2"/>
<dbReference type="Pfam" id="PF01894">
    <property type="entry name" value="YjbQ"/>
    <property type="match status" value="1"/>
</dbReference>
<reference evidence="2 3" key="1">
    <citation type="submission" date="2010-12" db="EMBL/GenBank/DDBJ databases">
        <title>Complete sequence of Desulfurispirillum indicum S5.</title>
        <authorList>
            <consortium name="US DOE Joint Genome Institute"/>
            <person name="Lucas S."/>
            <person name="Copeland A."/>
            <person name="Lapidus A."/>
            <person name="Cheng J.-F."/>
            <person name="Goodwin L."/>
            <person name="Pitluck S."/>
            <person name="Chertkov O."/>
            <person name="Held B."/>
            <person name="Detter J.C."/>
            <person name="Han C."/>
            <person name="Tapia R."/>
            <person name="Land M."/>
            <person name="Hauser L."/>
            <person name="Kyrpides N."/>
            <person name="Ivanova N."/>
            <person name="Mikhailova N."/>
            <person name="Haggblom M."/>
            <person name="Rauschenbach I."/>
            <person name="Bini E."/>
            <person name="Woyke T."/>
        </authorList>
    </citation>
    <scope>NUCLEOTIDE SEQUENCE [LARGE SCALE GENOMIC DNA]</scope>
    <source>
        <strain evidence="3">ATCC BAA-1389 / DSM 22839 / S5</strain>
    </source>
</reference>
<dbReference type="FunCoup" id="E6W5G1">
    <property type="interactions" value="281"/>
</dbReference>
<sequence length="131" mass="14741">MHVLTLHSHERTQFIEITRSLHEAVRENGWKDGILLAFTPHTTAALTINENADPDVAVDLQHFLKSRIPADPSFRHMEGNSDAHIKSSLLGCSAQMIVARGALQLGTWQGLYFCEFDGPRQRQVYLQFCPA</sequence>
<evidence type="ECO:0008006" key="4">
    <source>
        <dbReference type="Google" id="ProtNLM"/>
    </source>
</evidence>
<dbReference type="PANTHER" id="PTHR30615">
    <property type="entry name" value="UNCHARACTERIZED PROTEIN YJBQ-RELATED"/>
    <property type="match status" value="1"/>
</dbReference>